<evidence type="ECO:0000313" key="2">
    <source>
        <dbReference type="EMBL" id="NDU95223.1"/>
    </source>
</evidence>
<evidence type="ECO:0000259" key="1">
    <source>
        <dbReference type="PROSITE" id="PS51186"/>
    </source>
</evidence>
<dbReference type="InterPro" id="IPR016181">
    <property type="entry name" value="Acyl_CoA_acyltransferase"/>
</dbReference>
<name>A0A6L9L8X4_9BACT</name>
<feature type="domain" description="N-acetyltransferase" evidence="1">
    <location>
        <begin position="1"/>
        <end position="162"/>
    </location>
</feature>
<reference evidence="2 3" key="1">
    <citation type="submission" date="2020-02" db="EMBL/GenBank/DDBJ databases">
        <title>Draft genome sequence of two Spirosoma agri KCTC 52727 and Spirosoma terrae KCTC 52035.</title>
        <authorList>
            <person name="Rojas J."/>
            <person name="Ambika Manirajan B."/>
            <person name="Suarez C."/>
            <person name="Ratering S."/>
            <person name="Schnell S."/>
        </authorList>
    </citation>
    <scope>NUCLEOTIDE SEQUENCE [LARGE SCALE GENOMIC DNA]</scope>
    <source>
        <strain evidence="2 3">KCTC 52035</strain>
    </source>
</reference>
<organism evidence="2 3">
    <name type="scientific">Spirosoma terrae</name>
    <dbReference type="NCBI Taxonomy" id="1968276"/>
    <lineage>
        <taxon>Bacteria</taxon>
        <taxon>Pseudomonadati</taxon>
        <taxon>Bacteroidota</taxon>
        <taxon>Cytophagia</taxon>
        <taxon>Cytophagales</taxon>
        <taxon>Cytophagaceae</taxon>
        <taxon>Spirosoma</taxon>
    </lineage>
</organism>
<dbReference type="GO" id="GO:0016747">
    <property type="term" value="F:acyltransferase activity, transferring groups other than amino-acyl groups"/>
    <property type="evidence" value="ECO:0007669"/>
    <property type="project" value="InterPro"/>
</dbReference>
<comment type="caution">
    <text evidence="2">The sequence shown here is derived from an EMBL/GenBank/DDBJ whole genome shotgun (WGS) entry which is preliminary data.</text>
</comment>
<evidence type="ECO:0000313" key="3">
    <source>
        <dbReference type="Proteomes" id="UP000474175"/>
    </source>
</evidence>
<gene>
    <name evidence="2" type="ORF">GK108_10100</name>
</gene>
<dbReference type="EMBL" id="JAAFZH010000003">
    <property type="protein sequence ID" value="NDU95223.1"/>
    <property type="molecule type" value="Genomic_DNA"/>
</dbReference>
<dbReference type="InterPro" id="IPR000182">
    <property type="entry name" value="GNAT_dom"/>
</dbReference>
<protein>
    <submittedName>
        <fullName evidence="2">N-acetyltransferase</fullName>
    </submittedName>
</protein>
<dbReference type="Gene3D" id="3.40.630.30">
    <property type="match status" value="1"/>
</dbReference>
<dbReference type="PROSITE" id="PS51186">
    <property type="entry name" value="GNAT"/>
    <property type="match status" value="1"/>
</dbReference>
<proteinExistence type="predicted"/>
<dbReference type="SUPFAM" id="SSF55729">
    <property type="entry name" value="Acyl-CoA N-acyltransferases (Nat)"/>
    <property type="match status" value="1"/>
</dbReference>
<dbReference type="PANTHER" id="PTHR43072:SF8">
    <property type="entry name" value="ACYLTRANSFERASE FABY-RELATED"/>
    <property type="match status" value="1"/>
</dbReference>
<keyword evidence="3" id="KW-1185">Reference proteome</keyword>
<dbReference type="CDD" id="cd04301">
    <property type="entry name" value="NAT_SF"/>
    <property type="match status" value="1"/>
</dbReference>
<dbReference type="AlphaFoldDB" id="A0A6L9L8X4"/>
<accession>A0A6L9L8X4</accession>
<keyword evidence="2" id="KW-0808">Transferase</keyword>
<dbReference type="Pfam" id="PF13420">
    <property type="entry name" value="Acetyltransf_4"/>
    <property type="match status" value="1"/>
</dbReference>
<dbReference type="RefSeq" id="WP_163946742.1">
    <property type="nucleotide sequence ID" value="NZ_JAAFZH010000003.1"/>
</dbReference>
<dbReference type="Proteomes" id="UP000474175">
    <property type="component" value="Unassembled WGS sequence"/>
</dbReference>
<dbReference type="PANTHER" id="PTHR43072">
    <property type="entry name" value="N-ACETYLTRANSFERASE"/>
    <property type="match status" value="1"/>
</dbReference>
<sequence length="179" mass="20568">MTIRFAKLTDAPAILGIYAPYITDTSVTFEYIVPTLSEFSERIDLIQQQFPYLVAEEDGKILGYAYASRHRDRIAYQWSVEASVYIHPSGHRRGIARTLYITLFDLLRKQGYFNVYAGITMPNEPSEAFHQAMGFSLIGVYPNIGYKQGKWHDVCWYQLALQNHEDVPAKPSPIRRISL</sequence>